<evidence type="ECO:0008006" key="3">
    <source>
        <dbReference type="Google" id="ProtNLM"/>
    </source>
</evidence>
<dbReference type="EMBL" id="BMAV01024643">
    <property type="protein sequence ID" value="GFS34852.1"/>
    <property type="molecule type" value="Genomic_DNA"/>
</dbReference>
<protein>
    <recommendedName>
        <fullName evidence="3">Bro-N domain-containing protein</fullName>
    </recommendedName>
</protein>
<dbReference type="AlphaFoldDB" id="A0A8X6M7T3"/>
<gene>
    <name evidence="1" type="ORF">TNIN_388491</name>
</gene>
<sequence length="173" mass="19911">MSPFYFKILYKTPEKEMHVFGLIADGEIYFKACDLGHLLGYRNVSNVLGCHMETKKTVDHLLKNPRLKCPILRRSRIVELSQVPSLLNRMTRPSESVENWFEKVQAGLLQPRSNLEHVLKYPLLTSSAKKIPLFVVNEKNPEISLQKICKLLCLEKEIPDTTHGSTLRKLLQP</sequence>
<organism evidence="1 2">
    <name type="scientific">Trichonephila inaurata madagascariensis</name>
    <dbReference type="NCBI Taxonomy" id="2747483"/>
    <lineage>
        <taxon>Eukaryota</taxon>
        <taxon>Metazoa</taxon>
        <taxon>Ecdysozoa</taxon>
        <taxon>Arthropoda</taxon>
        <taxon>Chelicerata</taxon>
        <taxon>Arachnida</taxon>
        <taxon>Araneae</taxon>
        <taxon>Araneomorphae</taxon>
        <taxon>Entelegynae</taxon>
        <taxon>Araneoidea</taxon>
        <taxon>Nephilidae</taxon>
        <taxon>Trichonephila</taxon>
        <taxon>Trichonephila inaurata</taxon>
    </lineage>
</organism>
<dbReference type="Proteomes" id="UP000886998">
    <property type="component" value="Unassembled WGS sequence"/>
</dbReference>
<name>A0A8X6M7T3_9ARAC</name>
<accession>A0A8X6M7T3</accession>
<proteinExistence type="predicted"/>
<evidence type="ECO:0000313" key="1">
    <source>
        <dbReference type="EMBL" id="GFS34852.1"/>
    </source>
</evidence>
<reference evidence="1" key="1">
    <citation type="submission" date="2020-08" db="EMBL/GenBank/DDBJ databases">
        <title>Multicomponent nature underlies the extraordinary mechanical properties of spider dragline silk.</title>
        <authorList>
            <person name="Kono N."/>
            <person name="Nakamura H."/>
            <person name="Mori M."/>
            <person name="Yoshida Y."/>
            <person name="Ohtoshi R."/>
            <person name="Malay A.D."/>
            <person name="Moran D.A.P."/>
            <person name="Tomita M."/>
            <person name="Numata K."/>
            <person name="Arakawa K."/>
        </authorList>
    </citation>
    <scope>NUCLEOTIDE SEQUENCE</scope>
</reference>
<keyword evidence="2" id="KW-1185">Reference proteome</keyword>
<evidence type="ECO:0000313" key="2">
    <source>
        <dbReference type="Proteomes" id="UP000886998"/>
    </source>
</evidence>
<comment type="caution">
    <text evidence="1">The sequence shown here is derived from an EMBL/GenBank/DDBJ whole genome shotgun (WGS) entry which is preliminary data.</text>
</comment>